<dbReference type="SUPFAM" id="SSF55874">
    <property type="entry name" value="ATPase domain of HSP90 chaperone/DNA topoisomerase II/histidine kinase"/>
    <property type="match status" value="1"/>
</dbReference>
<dbReference type="PANTHER" id="PTHR24421">
    <property type="entry name" value="NITRATE/NITRITE SENSOR PROTEIN NARX-RELATED"/>
    <property type="match status" value="1"/>
</dbReference>
<evidence type="ECO:0000259" key="9">
    <source>
        <dbReference type="Pfam" id="PF07730"/>
    </source>
</evidence>
<evidence type="ECO:0000256" key="7">
    <source>
        <dbReference type="ARBA" id="ARBA00023012"/>
    </source>
</evidence>
<comment type="subcellular location">
    <subcellularLocation>
        <location evidence="1">Cell membrane</location>
        <topology evidence="1">Multi-pass membrane protein</topology>
    </subcellularLocation>
</comment>
<dbReference type="OrthoDB" id="9764154at2"/>
<keyword evidence="7" id="KW-0902">Two-component regulatory system</keyword>
<sequence length="228" mass="24201">MEFPAADAMSQDPSKVLRSAAAELHDGVAQDLFAASMEVEDLTRAGGLPPGVGDQLARIASNLHKSSLQLRGVLTGMFEGNLDRRGDTVVERIRSCVERALHRSDLTIDIRLEGTGPEPDPDCADLIVRSVREGLANVVKHADATEVLVIMRRGTSWWTVMVEDDGLGDATVVRHMIVKSAGLTLGLASLAAEADRLGGRLWLSSAGRLSGVNLSISVPVRVVSSDAG</sequence>
<keyword evidence="11" id="KW-1185">Reference proteome</keyword>
<name>A0A5N0VI99_9PSEU</name>
<evidence type="ECO:0000256" key="6">
    <source>
        <dbReference type="ARBA" id="ARBA00022989"/>
    </source>
</evidence>
<keyword evidence="4" id="KW-0812">Transmembrane</keyword>
<evidence type="ECO:0000313" key="10">
    <source>
        <dbReference type="EMBL" id="KAA9165976.1"/>
    </source>
</evidence>
<keyword evidence="3" id="KW-0808">Transferase</keyword>
<evidence type="ECO:0000256" key="8">
    <source>
        <dbReference type="ARBA" id="ARBA00023136"/>
    </source>
</evidence>
<dbReference type="Proteomes" id="UP000319769">
    <property type="component" value="Unassembled WGS sequence"/>
</dbReference>
<evidence type="ECO:0000256" key="5">
    <source>
        <dbReference type="ARBA" id="ARBA00022777"/>
    </source>
</evidence>
<keyword evidence="5" id="KW-0418">Kinase</keyword>
<evidence type="ECO:0000256" key="3">
    <source>
        <dbReference type="ARBA" id="ARBA00022679"/>
    </source>
</evidence>
<evidence type="ECO:0000256" key="2">
    <source>
        <dbReference type="ARBA" id="ARBA00022475"/>
    </source>
</evidence>
<dbReference type="GO" id="GO:0046983">
    <property type="term" value="F:protein dimerization activity"/>
    <property type="evidence" value="ECO:0007669"/>
    <property type="project" value="InterPro"/>
</dbReference>
<dbReference type="AlphaFoldDB" id="A0A5N0VI99"/>
<organism evidence="10 11">
    <name type="scientific">Amycolatopsis acidicola</name>
    <dbReference type="NCBI Taxonomy" id="2596893"/>
    <lineage>
        <taxon>Bacteria</taxon>
        <taxon>Bacillati</taxon>
        <taxon>Actinomycetota</taxon>
        <taxon>Actinomycetes</taxon>
        <taxon>Pseudonocardiales</taxon>
        <taxon>Pseudonocardiaceae</taxon>
        <taxon>Amycolatopsis</taxon>
    </lineage>
</organism>
<gene>
    <name evidence="10" type="ORF">FPZ12_003200</name>
</gene>
<proteinExistence type="predicted"/>
<dbReference type="InterPro" id="IPR050482">
    <property type="entry name" value="Sensor_HK_TwoCompSys"/>
</dbReference>
<dbReference type="EMBL" id="VMNW02000003">
    <property type="protein sequence ID" value="KAA9165976.1"/>
    <property type="molecule type" value="Genomic_DNA"/>
</dbReference>
<keyword evidence="2" id="KW-1003">Cell membrane</keyword>
<evidence type="ECO:0000313" key="11">
    <source>
        <dbReference type="Proteomes" id="UP000319769"/>
    </source>
</evidence>
<accession>A0A5N0VI99</accession>
<reference evidence="10" key="1">
    <citation type="submission" date="2019-09" db="EMBL/GenBank/DDBJ databases">
        <authorList>
            <person name="Teo W.F.A."/>
            <person name="Duangmal K."/>
        </authorList>
    </citation>
    <scope>NUCLEOTIDE SEQUENCE [LARGE SCALE GENOMIC DNA]</scope>
    <source>
        <strain evidence="10">K81G1</strain>
    </source>
</reference>
<keyword evidence="8" id="KW-0472">Membrane</keyword>
<comment type="caution">
    <text evidence="10">The sequence shown here is derived from an EMBL/GenBank/DDBJ whole genome shotgun (WGS) entry which is preliminary data.</text>
</comment>
<dbReference type="GO" id="GO:0005886">
    <property type="term" value="C:plasma membrane"/>
    <property type="evidence" value="ECO:0007669"/>
    <property type="project" value="UniProtKB-SubCell"/>
</dbReference>
<protein>
    <recommendedName>
        <fullName evidence="9">Signal transduction histidine kinase subgroup 3 dimerisation and phosphoacceptor domain-containing protein</fullName>
    </recommendedName>
</protein>
<dbReference type="GO" id="GO:0000155">
    <property type="term" value="F:phosphorelay sensor kinase activity"/>
    <property type="evidence" value="ECO:0007669"/>
    <property type="project" value="InterPro"/>
</dbReference>
<evidence type="ECO:0000256" key="4">
    <source>
        <dbReference type="ARBA" id="ARBA00022692"/>
    </source>
</evidence>
<evidence type="ECO:0000256" key="1">
    <source>
        <dbReference type="ARBA" id="ARBA00004651"/>
    </source>
</evidence>
<dbReference type="PANTHER" id="PTHR24421:SF37">
    <property type="entry name" value="SENSOR HISTIDINE KINASE NARS"/>
    <property type="match status" value="1"/>
</dbReference>
<dbReference type="InterPro" id="IPR036890">
    <property type="entry name" value="HATPase_C_sf"/>
</dbReference>
<dbReference type="RefSeq" id="WP_144748673.1">
    <property type="nucleotide sequence ID" value="NZ_VMNW02000003.1"/>
</dbReference>
<dbReference type="Gene3D" id="3.30.565.10">
    <property type="entry name" value="Histidine kinase-like ATPase, C-terminal domain"/>
    <property type="match status" value="1"/>
</dbReference>
<dbReference type="InterPro" id="IPR011712">
    <property type="entry name" value="Sig_transdc_His_kin_sub3_dim/P"/>
</dbReference>
<feature type="domain" description="Signal transduction histidine kinase subgroup 3 dimerisation and phosphoacceptor" evidence="9">
    <location>
        <begin position="21"/>
        <end position="77"/>
    </location>
</feature>
<keyword evidence="6" id="KW-1133">Transmembrane helix</keyword>
<dbReference type="Pfam" id="PF07730">
    <property type="entry name" value="HisKA_3"/>
    <property type="match status" value="1"/>
</dbReference>